<evidence type="ECO:0000256" key="2">
    <source>
        <dbReference type="ARBA" id="ARBA00022692"/>
    </source>
</evidence>
<dbReference type="FunCoup" id="A0A6P7XBB3">
    <property type="interactions" value="178"/>
</dbReference>
<dbReference type="GO" id="GO:0016020">
    <property type="term" value="C:membrane"/>
    <property type="evidence" value="ECO:0007669"/>
    <property type="project" value="UniProtKB-SubCell"/>
</dbReference>
<evidence type="ECO:0000256" key="5">
    <source>
        <dbReference type="RuleBase" id="RU363107"/>
    </source>
</evidence>
<dbReference type="GeneID" id="115463438"/>
<evidence type="ECO:0000256" key="4">
    <source>
        <dbReference type="ARBA" id="ARBA00023136"/>
    </source>
</evidence>
<proteinExistence type="inferred from homology"/>
<gene>
    <name evidence="7" type="primary">LOC115463438</name>
</gene>
<protein>
    <recommendedName>
        <fullName evidence="5">PRA1 family protein</fullName>
    </recommendedName>
</protein>
<name>A0A6P7XBB3_9AMPH</name>
<evidence type="ECO:0000256" key="1">
    <source>
        <dbReference type="ARBA" id="ARBA00004141"/>
    </source>
</evidence>
<reference evidence="7" key="1">
    <citation type="submission" date="2025-08" db="UniProtKB">
        <authorList>
            <consortium name="RefSeq"/>
        </authorList>
    </citation>
    <scope>IDENTIFICATION</scope>
</reference>
<comment type="similarity">
    <text evidence="5">Belongs to the PRA1 family.</text>
</comment>
<accession>A0A6P7XBB3</accession>
<feature type="transmembrane region" description="Helical" evidence="5">
    <location>
        <begin position="64"/>
        <end position="85"/>
    </location>
</feature>
<keyword evidence="2 5" id="KW-0812">Transmembrane</keyword>
<dbReference type="Pfam" id="PF03208">
    <property type="entry name" value="PRA1"/>
    <property type="match status" value="1"/>
</dbReference>
<keyword evidence="6" id="KW-1185">Reference proteome</keyword>
<comment type="subcellular location">
    <subcellularLocation>
        <location evidence="1 5">Membrane</location>
        <topology evidence="1 5">Multi-pass membrane protein</topology>
    </subcellularLocation>
</comment>
<evidence type="ECO:0000313" key="6">
    <source>
        <dbReference type="Proteomes" id="UP000515156"/>
    </source>
</evidence>
<dbReference type="InterPro" id="IPR004895">
    <property type="entry name" value="Prenylated_rab_accept_PRA1"/>
</dbReference>
<dbReference type="PANTHER" id="PTHR12859">
    <property type="entry name" value="PRA1 PROTEIN"/>
    <property type="match status" value="1"/>
</dbReference>
<dbReference type="KEGG" id="muo:115463438"/>
<organism evidence="6 7">
    <name type="scientific">Microcaecilia unicolor</name>
    <dbReference type="NCBI Taxonomy" id="1415580"/>
    <lineage>
        <taxon>Eukaryota</taxon>
        <taxon>Metazoa</taxon>
        <taxon>Chordata</taxon>
        <taxon>Craniata</taxon>
        <taxon>Vertebrata</taxon>
        <taxon>Euteleostomi</taxon>
        <taxon>Amphibia</taxon>
        <taxon>Gymnophiona</taxon>
        <taxon>Siphonopidae</taxon>
        <taxon>Microcaecilia</taxon>
    </lineage>
</organism>
<feature type="transmembrane region" description="Helical" evidence="5">
    <location>
        <begin position="40"/>
        <end position="58"/>
    </location>
</feature>
<sequence>MDVQLPPLRSMDEFLLNSARFSPPMIGDMQRWNNRVINNLLYYQTNYGVLLLGQLLIGGYFRPLKMLLCVFVLFFTFLAFVWAAETQALVRRFRRKHPTYCLLGILLTSFLILYLAGSTVVLLLVYIFPFLLIIIHASLRLRNLRNKIENRLTNIGLKRTPMGLLLEALGQEQEAGS</sequence>
<dbReference type="PANTHER" id="PTHR12859:SF1">
    <property type="entry name" value="PRA1 FAMILY PROTEIN 2"/>
    <property type="match status" value="1"/>
</dbReference>
<dbReference type="AlphaFoldDB" id="A0A6P7XBB3"/>
<keyword evidence="4 5" id="KW-0472">Membrane</keyword>
<evidence type="ECO:0000313" key="7">
    <source>
        <dbReference type="RefSeq" id="XP_030049793.1"/>
    </source>
</evidence>
<evidence type="ECO:0000256" key="3">
    <source>
        <dbReference type="ARBA" id="ARBA00022989"/>
    </source>
</evidence>
<dbReference type="RefSeq" id="XP_030049793.1">
    <property type="nucleotide sequence ID" value="XM_030193933.1"/>
</dbReference>
<dbReference type="OrthoDB" id="18213at2759"/>
<dbReference type="InParanoid" id="A0A6P7XBB3"/>
<dbReference type="Proteomes" id="UP000515156">
    <property type="component" value="Chromosome 2"/>
</dbReference>
<feature type="transmembrane region" description="Helical" evidence="5">
    <location>
        <begin position="97"/>
        <end position="117"/>
    </location>
</feature>
<feature type="transmembrane region" description="Helical" evidence="5">
    <location>
        <begin position="123"/>
        <end position="141"/>
    </location>
</feature>
<keyword evidence="3 5" id="KW-1133">Transmembrane helix</keyword>